<dbReference type="Proteomes" id="UP000001940">
    <property type="component" value="Chromosome V"/>
</dbReference>
<evidence type="ECO:0000313" key="2">
    <source>
        <dbReference type="EMBL" id="CCD67008.1"/>
    </source>
</evidence>
<evidence type="ECO:0000313" key="3">
    <source>
        <dbReference type="Proteomes" id="UP000001940"/>
    </source>
</evidence>
<dbReference type="UCSC" id="T19H12.12">
    <property type="organism name" value="c. elegans"/>
</dbReference>
<dbReference type="FunCoup" id="O01613">
    <property type="interactions" value="173"/>
</dbReference>
<dbReference type="PeptideAtlas" id="O01613"/>
<evidence type="ECO:0000313" key="4">
    <source>
        <dbReference type="WormBase" id="T19H12.12"/>
    </source>
</evidence>
<dbReference type="InParanoid" id="O01613"/>
<dbReference type="OMA" id="FKITAME"/>
<dbReference type="CAZy" id="GT1">
    <property type="family name" value="Glycosyltransferase Family 1"/>
</dbReference>
<dbReference type="eggNOG" id="KOG1192">
    <property type="taxonomic scope" value="Eukaryota"/>
</dbReference>
<dbReference type="GeneID" id="3565072"/>
<dbReference type="SUPFAM" id="SSF53756">
    <property type="entry name" value="UDP-Glycosyltransferase/glycogen phosphorylase"/>
    <property type="match status" value="1"/>
</dbReference>
<dbReference type="KEGG" id="cel:CELE_T19H12.12"/>
<keyword evidence="1" id="KW-0732">Signal</keyword>
<dbReference type="PaxDb" id="6239-T19H12.12"/>
<name>O01613_CAEEL</name>
<dbReference type="OrthoDB" id="10363221at2759"/>
<accession>O01613</accession>
<sequence length="153" mass="17449">MRLGTFIFLSILFFKCHSSKILIFNPIYGFSHVKFISKVADIIADHGHHVTLFQPYHIALKNLDGLVKNKNIEILNYHPTHYEELLKAEPQAFSFFWDSHLVGNPVIGAFLMPKLIGGEFKITAMEVLSDRNMLKLQFVLKHARLIKVGGIST</sequence>
<dbReference type="HOGENOM" id="CLU_1714938_0_0_1"/>
<dbReference type="EMBL" id="BX284605">
    <property type="protein sequence ID" value="CCD67008.1"/>
    <property type="molecule type" value="Genomic_DNA"/>
</dbReference>
<proteinExistence type="predicted"/>
<evidence type="ECO:0000256" key="1">
    <source>
        <dbReference type="SAM" id="SignalP"/>
    </source>
</evidence>
<dbReference type="AlphaFoldDB" id="O01613"/>
<protein>
    <submittedName>
        <fullName evidence="2">Glucuronosyltransferase</fullName>
    </submittedName>
</protein>
<dbReference type="RefSeq" id="NP_001024147.2">
    <property type="nucleotide sequence ID" value="NM_001028976.2"/>
</dbReference>
<dbReference type="SMR" id="O01613"/>
<keyword evidence="3" id="KW-1185">Reference proteome</keyword>
<gene>
    <name evidence="2" type="ORF">CELE_T19H12.12</name>
    <name evidence="2 4" type="ORF">T19H12.12</name>
</gene>
<organism evidence="2 3">
    <name type="scientific">Caenorhabditis elegans</name>
    <dbReference type="NCBI Taxonomy" id="6239"/>
    <lineage>
        <taxon>Eukaryota</taxon>
        <taxon>Metazoa</taxon>
        <taxon>Ecdysozoa</taxon>
        <taxon>Nematoda</taxon>
        <taxon>Chromadorea</taxon>
        <taxon>Rhabditida</taxon>
        <taxon>Rhabditina</taxon>
        <taxon>Rhabditomorpha</taxon>
        <taxon>Rhabditoidea</taxon>
        <taxon>Rhabditidae</taxon>
        <taxon>Peloderinae</taxon>
        <taxon>Caenorhabditis</taxon>
    </lineage>
</organism>
<dbReference type="PhylomeDB" id="O01613"/>
<dbReference type="CTD" id="3565072"/>
<feature type="signal peptide" evidence="1">
    <location>
        <begin position="1"/>
        <end position="18"/>
    </location>
</feature>
<feature type="chain" id="PRO_5004156682" evidence="1">
    <location>
        <begin position="19"/>
        <end position="153"/>
    </location>
</feature>
<dbReference type="WormBase" id="T19H12.12">
    <property type="protein sequence ID" value="CE45093"/>
    <property type="gene ID" value="WBGene00044282"/>
</dbReference>
<dbReference type="AGR" id="WB:WBGene00044282"/>
<reference evidence="2 3" key="1">
    <citation type="journal article" date="1998" name="Science">
        <title>Genome sequence of the nematode C. elegans: a platform for investigating biology.</title>
        <authorList>
            <consortium name="The C. elegans sequencing consortium"/>
            <person name="Sulson J.E."/>
            <person name="Waterston R."/>
        </authorList>
    </citation>
    <scope>NUCLEOTIDE SEQUENCE [LARGE SCALE GENOMIC DNA]</scope>
    <source>
        <strain evidence="2 3">Bristol N2</strain>
    </source>
</reference>